<keyword evidence="1" id="KW-0472">Membrane</keyword>
<evidence type="ECO:0000313" key="3">
    <source>
        <dbReference type="Proteomes" id="UP000325440"/>
    </source>
</evidence>
<keyword evidence="3" id="KW-1185">Reference proteome</keyword>
<keyword evidence="1" id="KW-0812">Transmembrane</keyword>
<evidence type="ECO:0000313" key="2">
    <source>
        <dbReference type="EMBL" id="VVC29704.1"/>
    </source>
</evidence>
<feature type="transmembrane region" description="Helical" evidence="1">
    <location>
        <begin position="14"/>
        <end position="40"/>
    </location>
</feature>
<name>A0A5E4MK14_9HEMI</name>
<organism evidence="2 3">
    <name type="scientific">Cinara cedri</name>
    <dbReference type="NCBI Taxonomy" id="506608"/>
    <lineage>
        <taxon>Eukaryota</taxon>
        <taxon>Metazoa</taxon>
        <taxon>Ecdysozoa</taxon>
        <taxon>Arthropoda</taxon>
        <taxon>Hexapoda</taxon>
        <taxon>Insecta</taxon>
        <taxon>Pterygota</taxon>
        <taxon>Neoptera</taxon>
        <taxon>Paraneoptera</taxon>
        <taxon>Hemiptera</taxon>
        <taxon>Sternorrhyncha</taxon>
        <taxon>Aphidomorpha</taxon>
        <taxon>Aphidoidea</taxon>
        <taxon>Aphididae</taxon>
        <taxon>Lachninae</taxon>
        <taxon>Cinara</taxon>
    </lineage>
</organism>
<proteinExistence type="predicted"/>
<dbReference type="EMBL" id="CABPRJ010000497">
    <property type="protein sequence ID" value="VVC29704.1"/>
    <property type="molecule type" value="Genomic_DNA"/>
</dbReference>
<reference evidence="2 3" key="1">
    <citation type="submission" date="2019-08" db="EMBL/GenBank/DDBJ databases">
        <authorList>
            <person name="Alioto T."/>
            <person name="Alioto T."/>
            <person name="Gomez Garrido J."/>
        </authorList>
    </citation>
    <scope>NUCLEOTIDE SEQUENCE [LARGE SCALE GENOMIC DNA]</scope>
</reference>
<dbReference type="Proteomes" id="UP000325440">
    <property type="component" value="Unassembled WGS sequence"/>
</dbReference>
<evidence type="ECO:0000256" key="1">
    <source>
        <dbReference type="SAM" id="Phobius"/>
    </source>
</evidence>
<gene>
    <name evidence="2" type="ORF">CINCED_3A018487</name>
</gene>
<dbReference type="AlphaFoldDB" id="A0A5E4MK14"/>
<dbReference type="OrthoDB" id="6601574at2759"/>
<protein>
    <submittedName>
        <fullName evidence="2">Uncharacterized protein</fullName>
    </submittedName>
</protein>
<sequence>MFQNDQALTTMPGYVALSLVFILFGLAVVAASINLLVLRFMTMNAEEVRREDNELQGVSQHVITVDGEAVTSVNGKLLAGHTVGRDAADAVERVSVCSCTCIGPVQYDYNRPDVRSGERDAATAAAAAAVAAAVVYNSPLSHHPPVLSMKRVSI</sequence>
<accession>A0A5E4MK14</accession>
<keyword evidence="1" id="KW-1133">Transmembrane helix</keyword>